<organism evidence="2 3">
    <name type="scientific">Falsiroseomonas algicola</name>
    <dbReference type="NCBI Taxonomy" id="2716930"/>
    <lineage>
        <taxon>Bacteria</taxon>
        <taxon>Pseudomonadati</taxon>
        <taxon>Pseudomonadota</taxon>
        <taxon>Alphaproteobacteria</taxon>
        <taxon>Acetobacterales</taxon>
        <taxon>Roseomonadaceae</taxon>
        <taxon>Falsiroseomonas</taxon>
    </lineage>
</organism>
<dbReference type="Pfam" id="PF02698">
    <property type="entry name" value="DUF218"/>
    <property type="match status" value="1"/>
</dbReference>
<protein>
    <submittedName>
        <fullName evidence="2">YdcF family protein</fullName>
    </submittedName>
</protein>
<dbReference type="Gene3D" id="3.40.50.620">
    <property type="entry name" value="HUPs"/>
    <property type="match status" value="1"/>
</dbReference>
<sequence>MTTHPPAIIILGAAVRPDGTPSRALRERVQAARAWGERQSPPAHYLPTGGIGRHGPAESEVMARLLQDAGIPATRITQDPTATDTLDSVLACIRLLRAMNHAGEVRIATHRYHLPRALTLFRLAGVKARPVPPPAGPAATGKQRRWFWRLREVPALPYDAALILWERVRRRL</sequence>
<evidence type="ECO:0000313" key="3">
    <source>
        <dbReference type="Proteomes" id="UP000475385"/>
    </source>
</evidence>
<keyword evidence="3" id="KW-1185">Reference proteome</keyword>
<dbReference type="Proteomes" id="UP000475385">
    <property type="component" value="Unassembled WGS sequence"/>
</dbReference>
<dbReference type="PANTHER" id="PTHR30336:SF20">
    <property type="entry name" value="DUF218 DOMAIN-CONTAINING PROTEIN"/>
    <property type="match status" value="1"/>
</dbReference>
<dbReference type="GO" id="GO:0005886">
    <property type="term" value="C:plasma membrane"/>
    <property type="evidence" value="ECO:0007669"/>
    <property type="project" value="TreeGrafter"/>
</dbReference>
<proteinExistence type="predicted"/>
<dbReference type="InterPro" id="IPR014729">
    <property type="entry name" value="Rossmann-like_a/b/a_fold"/>
</dbReference>
<reference evidence="2 3" key="1">
    <citation type="submission" date="2020-02" db="EMBL/GenBank/DDBJ databases">
        <authorList>
            <person name="Kim H.M."/>
            <person name="Jeon C.O."/>
        </authorList>
    </citation>
    <scope>NUCLEOTIDE SEQUENCE [LARGE SCALE GENOMIC DNA]</scope>
    <source>
        <strain evidence="2 3">PeD5</strain>
    </source>
</reference>
<reference evidence="2 3" key="2">
    <citation type="submission" date="2020-03" db="EMBL/GenBank/DDBJ databases">
        <title>Roseomonas stagni sp. nov., isolated from pond water in Japan.</title>
        <authorList>
            <person name="Furuhata K."/>
            <person name="Miyamoto H."/>
            <person name="Goto K."/>
        </authorList>
    </citation>
    <scope>NUCLEOTIDE SEQUENCE [LARGE SCALE GENOMIC DNA]</scope>
    <source>
        <strain evidence="2 3">PeD5</strain>
    </source>
</reference>
<name>A0A6M1LV24_9PROT</name>
<dbReference type="AlphaFoldDB" id="A0A6M1LV24"/>
<dbReference type="PANTHER" id="PTHR30336">
    <property type="entry name" value="INNER MEMBRANE PROTEIN, PROBABLE PERMEASE"/>
    <property type="match status" value="1"/>
</dbReference>
<accession>A0A6M1LV24</accession>
<dbReference type="InterPro" id="IPR051599">
    <property type="entry name" value="Cell_Envelope_Assoc"/>
</dbReference>
<evidence type="ECO:0000259" key="1">
    <source>
        <dbReference type="Pfam" id="PF02698"/>
    </source>
</evidence>
<gene>
    <name evidence="2" type="ORF">G3576_27905</name>
</gene>
<dbReference type="InterPro" id="IPR003848">
    <property type="entry name" value="DUF218"/>
</dbReference>
<dbReference type="EMBL" id="JAAIKB010000020">
    <property type="protein sequence ID" value="NGM23862.1"/>
    <property type="molecule type" value="Genomic_DNA"/>
</dbReference>
<evidence type="ECO:0000313" key="2">
    <source>
        <dbReference type="EMBL" id="NGM23862.1"/>
    </source>
</evidence>
<dbReference type="CDD" id="cd06259">
    <property type="entry name" value="YdcF-like"/>
    <property type="match status" value="1"/>
</dbReference>
<feature type="domain" description="DUF218" evidence="1">
    <location>
        <begin position="7"/>
        <end position="152"/>
    </location>
</feature>
<comment type="caution">
    <text evidence="2">The sequence shown here is derived from an EMBL/GenBank/DDBJ whole genome shotgun (WGS) entry which is preliminary data.</text>
</comment>